<feature type="transmembrane region" description="Helical" evidence="3">
    <location>
        <begin position="355"/>
        <end position="380"/>
    </location>
</feature>
<evidence type="ECO:0000256" key="1">
    <source>
        <dbReference type="ARBA" id="ARBA00005278"/>
    </source>
</evidence>
<evidence type="ECO:0000256" key="3">
    <source>
        <dbReference type="SAM" id="Phobius"/>
    </source>
</evidence>
<organism evidence="4 5">
    <name type="scientific">Clostridium malenominatum</name>
    <dbReference type="NCBI Taxonomy" id="1539"/>
    <lineage>
        <taxon>Bacteria</taxon>
        <taxon>Bacillati</taxon>
        <taxon>Bacillota</taxon>
        <taxon>Clostridia</taxon>
        <taxon>Eubacteriales</taxon>
        <taxon>Clostridiaceae</taxon>
        <taxon>Clostridium</taxon>
    </lineage>
</organism>
<dbReference type="Proteomes" id="UP001500339">
    <property type="component" value="Unassembled WGS sequence"/>
</dbReference>
<dbReference type="EMBL" id="BAAACF010000001">
    <property type="protein sequence ID" value="GAA0717433.1"/>
    <property type="molecule type" value="Genomic_DNA"/>
</dbReference>
<sequence length="471" mass="52629">MSKYFDLIKDKLKDNFDLKHREIETAGGLIYLIYIDDLCNVSFISEYIVTPIVENKDIIKSVENLKRGILRTNSVNDVKDFNDGILHILSGDVLIILENEEKAIYCEAKGFVKRAIATPQSENVLKGPREAFGEAFVDNVSLIRRIIKNPDLKFESFYIGKKSNTVVVMAYIKDVADESLINKVKEKLEKMDNDFILGSNYVSEELSSNKKTFFDTVGSTEKADIAASRLHEGRVVVIVDGSPFVTSMPHFFFENFHAPDDYYLNKYYANFTRILREIAFLVAMFLPGLYLAITTYHFSLIPSVFVFRLAVSRAGVPFPSVIELFLMIFFFAILRESGIRLPQPIGQAASIVGALILGDAAIGAGLASQIGLIIVAVSSICSFLVPKLYGPIASWSVIIIIFSSLLGLPGFYIILHTFIAHMASLESLGYPYLYPLGTAKDFKFRDILIRGDLKNISKNIGKDDLNAKKAN</sequence>
<dbReference type="InterPro" id="IPR050768">
    <property type="entry name" value="UPF0353/GerABKA_families"/>
</dbReference>
<gene>
    <name evidence="4" type="ORF">GCM10008905_03090</name>
</gene>
<evidence type="ECO:0000313" key="5">
    <source>
        <dbReference type="Proteomes" id="UP001500339"/>
    </source>
</evidence>
<keyword evidence="2 3" id="KW-0472">Membrane</keyword>
<dbReference type="PANTHER" id="PTHR22550:SF5">
    <property type="entry name" value="LEUCINE ZIPPER PROTEIN 4"/>
    <property type="match status" value="1"/>
</dbReference>
<evidence type="ECO:0000256" key="2">
    <source>
        <dbReference type="ARBA" id="ARBA00023136"/>
    </source>
</evidence>
<name>A0ABN1IMG0_9CLOT</name>
<dbReference type="RefSeq" id="WP_343765740.1">
    <property type="nucleotide sequence ID" value="NZ_BAAACF010000001.1"/>
</dbReference>
<proteinExistence type="inferred from homology"/>
<comment type="caution">
    <text evidence="4">The sequence shown here is derived from an EMBL/GenBank/DDBJ whole genome shotgun (WGS) entry which is preliminary data.</text>
</comment>
<evidence type="ECO:0000313" key="4">
    <source>
        <dbReference type="EMBL" id="GAA0717433.1"/>
    </source>
</evidence>
<keyword evidence="3" id="KW-1133">Transmembrane helix</keyword>
<keyword evidence="3" id="KW-0812">Transmembrane</keyword>
<feature type="transmembrane region" description="Helical" evidence="3">
    <location>
        <begin position="316"/>
        <end position="334"/>
    </location>
</feature>
<dbReference type="Pfam" id="PF03323">
    <property type="entry name" value="GerA"/>
    <property type="match status" value="1"/>
</dbReference>
<dbReference type="PIRSF" id="PIRSF005690">
    <property type="entry name" value="GerBA"/>
    <property type="match status" value="1"/>
</dbReference>
<dbReference type="PANTHER" id="PTHR22550">
    <property type="entry name" value="SPORE GERMINATION PROTEIN"/>
    <property type="match status" value="1"/>
</dbReference>
<comment type="similarity">
    <text evidence="1">Belongs to the GerABKA family.</text>
</comment>
<reference evidence="4 5" key="1">
    <citation type="journal article" date="2019" name="Int. J. Syst. Evol. Microbiol.">
        <title>The Global Catalogue of Microorganisms (GCM) 10K type strain sequencing project: providing services to taxonomists for standard genome sequencing and annotation.</title>
        <authorList>
            <consortium name="The Broad Institute Genomics Platform"/>
            <consortium name="The Broad Institute Genome Sequencing Center for Infectious Disease"/>
            <person name="Wu L."/>
            <person name="Ma J."/>
        </authorList>
    </citation>
    <scope>NUCLEOTIDE SEQUENCE [LARGE SCALE GENOMIC DNA]</scope>
    <source>
        <strain evidence="4 5">JCM 1405</strain>
    </source>
</reference>
<dbReference type="InterPro" id="IPR004995">
    <property type="entry name" value="Spore_Ger"/>
</dbReference>
<keyword evidence="5" id="KW-1185">Reference proteome</keyword>
<protein>
    <submittedName>
        <fullName evidence="4">Spore germination protein</fullName>
    </submittedName>
</protein>
<accession>A0ABN1IMG0</accession>
<feature type="transmembrane region" description="Helical" evidence="3">
    <location>
        <begin position="392"/>
        <end position="415"/>
    </location>
</feature>
<feature type="transmembrane region" description="Helical" evidence="3">
    <location>
        <begin position="278"/>
        <end position="296"/>
    </location>
</feature>